<dbReference type="GO" id="GO:0071555">
    <property type="term" value="P:cell wall organization"/>
    <property type="evidence" value="ECO:0007669"/>
    <property type="project" value="UniProtKB-KW"/>
</dbReference>
<comment type="catalytic activity">
    <reaction evidence="7 8">
        <text>UDP-N-acetyl-alpha-D-muramoyl-L-alanine + D-glutamate + ATP = UDP-N-acetyl-alpha-D-muramoyl-L-alanyl-D-glutamate + ADP + phosphate + H(+)</text>
        <dbReference type="Rhea" id="RHEA:16429"/>
        <dbReference type="ChEBI" id="CHEBI:15378"/>
        <dbReference type="ChEBI" id="CHEBI:29986"/>
        <dbReference type="ChEBI" id="CHEBI:30616"/>
        <dbReference type="ChEBI" id="CHEBI:43474"/>
        <dbReference type="ChEBI" id="CHEBI:83898"/>
        <dbReference type="ChEBI" id="CHEBI:83900"/>
        <dbReference type="ChEBI" id="CHEBI:456216"/>
        <dbReference type="EC" id="6.3.2.9"/>
    </reaction>
</comment>
<dbReference type="UniPathway" id="UPA00219"/>
<dbReference type="Gene3D" id="3.40.50.720">
    <property type="entry name" value="NAD(P)-binding Rossmann-like Domain"/>
    <property type="match status" value="1"/>
</dbReference>
<dbReference type="KEGG" id="sniv:SFSGTM_26670"/>
<dbReference type="PANTHER" id="PTHR43692">
    <property type="entry name" value="UDP-N-ACETYLMURAMOYLALANINE--D-GLUTAMATE LIGASE"/>
    <property type="match status" value="1"/>
</dbReference>
<sequence>MNWYGDHVLILGLGNSGLAAARWLSHRGADLRVADSATELANLPALMAINPAIKVSAGEFLAEDFSWADRIIISPGVPVQQPLIQAAIERGVSVWSDVELFAQALPEKSQVIAITGSNGKSTVTTMVDAMCREAGKRTLMAGNIGLPVLDALEDHPETDIFVLELSSFQLETTYTLHPVAATVLNVSEDHLDRYAGMDDYAETKARIFKAGGVQVLNREDRRSMAMATHDVVTFGLDASEQDNEYGIRDGYLCRGHHQLMAVKDLPLAGLHNAANALAAWALCAAAGLPDAPLAKAMGEFKGLPHRVEWVAKVGGVDFYDDSKGTNVGATEAALNGMDKPVVLIVGGEGKGQDFTPLAAAVKKSARAVVQIGRDGELIAQAIASAGVPILRAESMEQAVSLAYAQAQAGDAVLLSPACASFDMFKNYAHRAEVFVAAVNNLSEVSHG</sequence>
<dbReference type="InterPro" id="IPR036565">
    <property type="entry name" value="Mur-like_cat_sf"/>
</dbReference>
<dbReference type="GO" id="GO:0008764">
    <property type="term" value="F:UDP-N-acetylmuramoylalanine-D-glutamate ligase activity"/>
    <property type="evidence" value="ECO:0007669"/>
    <property type="project" value="UniProtKB-UniRule"/>
</dbReference>
<dbReference type="SUPFAM" id="SSF53244">
    <property type="entry name" value="MurD-like peptide ligases, peptide-binding domain"/>
    <property type="match status" value="1"/>
</dbReference>
<dbReference type="Pfam" id="PF02875">
    <property type="entry name" value="Mur_ligase_C"/>
    <property type="match status" value="1"/>
</dbReference>
<comment type="function">
    <text evidence="7 8">Cell wall formation. Catalyzes the addition of glutamate to the nucleotide precursor UDP-N-acetylmuramoyl-L-alanine (UMA).</text>
</comment>
<reference evidence="12" key="1">
    <citation type="submission" date="2019-11" db="EMBL/GenBank/DDBJ databases">
        <title>Isolation and characterization of a novel species in the genus Sulfuriferula.</title>
        <authorList>
            <person name="Mochizuki J."/>
            <person name="Kojima H."/>
            <person name="Fukui M."/>
        </authorList>
    </citation>
    <scope>NUCLEOTIDE SEQUENCE [LARGE SCALE GENOMIC DNA]</scope>
    <source>
        <strain evidence="12">SGTM</strain>
    </source>
</reference>
<keyword evidence="5 7" id="KW-0547">Nucleotide-binding</keyword>
<dbReference type="GO" id="GO:0009252">
    <property type="term" value="P:peptidoglycan biosynthetic process"/>
    <property type="evidence" value="ECO:0007669"/>
    <property type="project" value="UniProtKB-UniRule"/>
</dbReference>
<dbReference type="InterPro" id="IPR013221">
    <property type="entry name" value="Mur_ligase_cen"/>
</dbReference>
<dbReference type="SUPFAM" id="SSF53623">
    <property type="entry name" value="MurD-like peptide ligases, catalytic domain"/>
    <property type="match status" value="1"/>
</dbReference>
<evidence type="ECO:0000259" key="10">
    <source>
        <dbReference type="Pfam" id="PF08245"/>
    </source>
</evidence>
<dbReference type="Proteomes" id="UP000463939">
    <property type="component" value="Chromosome"/>
</dbReference>
<evidence type="ECO:0000256" key="4">
    <source>
        <dbReference type="ARBA" id="ARBA00022598"/>
    </source>
</evidence>
<keyword evidence="3 7" id="KW-0963">Cytoplasm</keyword>
<keyword evidence="7 8" id="KW-0961">Cell wall biogenesis/degradation</keyword>
<dbReference type="PANTHER" id="PTHR43692:SF1">
    <property type="entry name" value="UDP-N-ACETYLMURAMOYLALANINE--D-GLUTAMATE LIGASE"/>
    <property type="match status" value="1"/>
</dbReference>
<dbReference type="GO" id="GO:0005737">
    <property type="term" value="C:cytoplasm"/>
    <property type="evidence" value="ECO:0007669"/>
    <property type="project" value="UniProtKB-SubCell"/>
</dbReference>
<evidence type="ECO:0000256" key="7">
    <source>
        <dbReference type="HAMAP-Rule" id="MF_00639"/>
    </source>
</evidence>
<organism evidence="11 12">
    <name type="scientific">Sulfuriferula nivalis</name>
    <dbReference type="NCBI Taxonomy" id="2675298"/>
    <lineage>
        <taxon>Bacteria</taxon>
        <taxon>Pseudomonadati</taxon>
        <taxon>Pseudomonadota</taxon>
        <taxon>Betaproteobacteria</taxon>
        <taxon>Nitrosomonadales</taxon>
        <taxon>Sulfuricellaceae</taxon>
        <taxon>Sulfuriferula</taxon>
    </lineage>
</organism>
<keyword evidence="4 7" id="KW-0436">Ligase</keyword>
<dbReference type="InterPro" id="IPR036615">
    <property type="entry name" value="Mur_ligase_C_dom_sf"/>
</dbReference>
<comment type="similarity">
    <text evidence="7">Belongs to the MurCDEF family.</text>
</comment>
<comment type="subcellular location">
    <subcellularLocation>
        <location evidence="1 7 8">Cytoplasm</location>
    </subcellularLocation>
</comment>
<dbReference type="NCBIfam" id="TIGR01087">
    <property type="entry name" value="murD"/>
    <property type="match status" value="1"/>
</dbReference>
<dbReference type="GO" id="GO:0008360">
    <property type="term" value="P:regulation of cell shape"/>
    <property type="evidence" value="ECO:0007669"/>
    <property type="project" value="UniProtKB-KW"/>
</dbReference>
<protein>
    <recommendedName>
        <fullName evidence="7 8">UDP-N-acetylmuramoylalanine--D-glutamate ligase</fullName>
        <ecNumber evidence="7 8">6.3.2.9</ecNumber>
    </recommendedName>
    <alternativeName>
        <fullName evidence="7">D-glutamic acid-adding enzyme</fullName>
    </alternativeName>
    <alternativeName>
        <fullName evidence="7">UDP-N-acetylmuramoyl-L-alanyl-D-glutamate synthetase</fullName>
    </alternativeName>
</protein>
<evidence type="ECO:0000256" key="5">
    <source>
        <dbReference type="ARBA" id="ARBA00022741"/>
    </source>
</evidence>
<dbReference type="RefSeq" id="WP_162085668.1">
    <property type="nucleotide sequence ID" value="NZ_AP021881.1"/>
</dbReference>
<feature type="domain" description="Mur ligase central" evidence="10">
    <location>
        <begin position="114"/>
        <end position="282"/>
    </location>
</feature>
<dbReference type="Gene3D" id="3.90.190.20">
    <property type="entry name" value="Mur ligase, C-terminal domain"/>
    <property type="match status" value="1"/>
</dbReference>
<dbReference type="GO" id="GO:0051301">
    <property type="term" value="P:cell division"/>
    <property type="evidence" value="ECO:0007669"/>
    <property type="project" value="UniProtKB-KW"/>
</dbReference>
<keyword evidence="7 8" id="KW-0132">Cell division</keyword>
<evidence type="ECO:0000256" key="1">
    <source>
        <dbReference type="ARBA" id="ARBA00004496"/>
    </source>
</evidence>
<evidence type="ECO:0000256" key="8">
    <source>
        <dbReference type="RuleBase" id="RU003664"/>
    </source>
</evidence>
<dbReference type="HAMAP" id="MF_00639">
    <property type="entry name" value="MurD"/>
    <property type="match status" value="1"/>
</dbReference>
<dbReference type="SUPFAM" id="SSF51984">
    <property type="entry name" value="MurCD N-terminal domain"/>
    <property type="match status" value="1"/>
</dbReference>
<comment type="pathway">
    <text evidence="2 7 8">Cell wall biogenesis; peptidoglycan biosynthesis.</text>
</comment>
<feature type="binding site" evidence="7">
    <location>
        <begin position="116"/>
        <end position="122"/>
    </location>
    <ligand>
        <name>ATP</name>
        <dbReference type="ChEBI" id="CHEBI:30616"/>
    </ligand>
</feature>
<dbReference type="InterPro" id="IPR005762">
    <property type="entry name" value="MurD"/>
</dbReference>
<evidence type="ECO:0000256" key="6">
    <source>
        <dbReference type="ARBA" id="ARBA00022840"/>
    </source>
</evidence>
<evidence type="ECO:0000259" key="9">
    <source>
        <dbReference type="Pfam" id="PF02875"/>
    </source>
</evidence>
<name>A0A809RJ59_9PROT</name>
<evidence type="ECO:0000313" key="12">
    <source>
        <dbReference type="Proteomes" id="UP000463939"/>
    </source>
</evidence>
<gene>
    <name evidence="7 11" type="primary">murD</name>
    <name evidence="11" type="ORF">SFSGTM_26670</name>
</gene>
<dbReference type="Gene3D" id="3.40.1190.10">
    <property type="entry name" value="Mur-like, catalytic domain"/>
    <property type="match status" value="1"/>
</dbReference>
<keyword evidence="12" id="KW-1185">Reference proteome</keyword>
<keyword evidence="7 8" id="KW-0131">Cell cycle</keyword>
<dbReference type="EC" id="6.3.2.9" evidence="7 8"/>
<evidence type="ECO:0000256" key="3">
    <source>
        <dbReference type="ARBA" id="ARBA00022490"/>
    </source>
</evidence>
<evidence type="ECO:0000313" key="11">
    <source>
        <dbReference type="EMBL" id="BBP01959.1"/>
    </source>
</evidence>
<proteinExistence type="inferred from homology"/>
<dbReference type="Pfam" id="PF21799">
    <property type="entry name" value="MurD-like_N"/>
    <property type="match status" value="1"/>
</dbReference>
<keyword evidence="7 8" id="KW-0133">Cell shape</keyword>
<accession>A0A809RJ59</accession>
<feature type="domain" description="Mur ligase C-terminal" evidence="9">
    <location>
        <begin position="305"/>
        <end position="418"/>
    </location>
</feature>
<dbReference type="GO" id="GO:0005524">
    <property type="term" value="F:ATP binding"/>
    <property type="evidence" value="ECO:0007669"/>
    <property type="project" value="UniProtKB-UniRule"/>
</dbReference>
<dbReference type="AlphaFoldDB" id="A0A809RJ59"/>
<evidence type="ECO:0000256" key="2">
    <source>
        <dbReference type="ARBA" id="ARBA00004752"/>
    </source>
</evidence>
<keyword evidence="6 7" id="KW-0067">ATP-binding</keyword>
<dbReference type="Pfam" id="PF08245">
    <property type="entry name" value="Mur_ligase_M"/>
    <property type="match status" value="1"/>
</dbReference>
<keyword evidence="7 8" id="KW-0573">Peptidoglycan synthesis</keyword>
<dbReference type="InterPro" id="IPR004101">
    <property type="entry name" value="Mur_ligase_C"/>
</dbReference>
<dbReference type="EMBL" id="AP021881">
    <property type="protein sequence ID" value="BBP01959.1"/>
    <property type="molecule type" value="Genomic_DNA"/>
</dbReference>